<dbReference type="EMBL" id="JADNYJ010000014">
    <property type="protein sequence ID" value="KAF8907699.1"/>
    <property type="molecule type" value="Genomic_DNA"/>
</dbReference>
<keyword evidence="3" id="KW-1185">Reference proteome</keyword>
<accession>A0A9P5NXD1</accession>
<reference evidence="2" key="1">
    <citation type="submission" date="2020-11" db="EMBL/GenBank/DDBJ databases">
        <authorList>
            <consortium name="DOE Joint Genome Institute"/>
            <person name="Ahrendt S."/>
            <person name="Riley R."/>
            <person name="Andreopoulos W."/>
            <person name="LaButti K."/>
            <person name="Pangilinan J."/>
            <person name="Ruiz-duenas F.J."/>
            <person name="Barrasa J.M."/>
            <person name="Sanchez-Garcia M."/>
            <person name="Camarero S."/>
            <person name="Miyauchi S."/>
            <person name="Serrano A."/>
            <person name="Linde D."/>
            <person name="Babiker R."/>
            <person name="Drula E."/>
            <person name="Ayuso-Fernandez I."/>
            <person name="Pacheco R."/>
            <person name="Padilla G."/>
            <person name="Ferreira P."/>
            <person name="Barriuso J."/>
            <person name="Kellner H."/>
            <person name="Castanera R."/>
            <person name="Alfaro M."/>
            <person name="Ramirez L."/>
            <person name="Pisabarro A.G."/>
            <person name="Kuo A."/>
            <person name="Tritt A."/>
            <person name="Lipzen A."/>
            <person name="He G."/>
            <person name="Yan M."/>
            <person name="Ng V."/>
            <person name="Cullen D."/>
            <person name="Martin F."/>
            <person name="Rosso M.-N."/>
            <person name="Henrissat B."/>
            <person name="Hibbett D."/>
            <person name="Martinez A.T."/>
            <person name="Grigoriev I.V."/>
        </authorList>
    </citation>
    <scope>NUCLEOTIDE SEQUENCE</scope>
    <source>
        <strain evidence="2">AH 44721</strain>
    </source>
</reference>
<proteinExistence type="predicted"/>
<feature type="region of interest" description="Disordered" evidence="1">
    <location>
        <begin position="32"/>
        <end position="96"/>
    </location>
</feature>
<evidence type="ECO:0000313" key="3">
    <source>
        <dbReference type="Proteomes" id="UP000724874"/>
    </source>
</evidence>
<dbReference type="Proteomes" id="UP000724874">
    <property type="component" value="Unassembled WGS sequence"/>
</dbReference>
<name>A0A9P5NXD1_GYMJU</name>
<evidence type="ECO:0000256" key="1">
    <source>
        <dbReference type="SAM" id="MobiDB-lite"/>
    </source>
</evidence>
<feature type="compositionally biased region" description="Basic and acidic residues" evidence="1">
    <location>
        <begin position="50"/>
        <end position="71"/>
    </location>
</feature>
<organism evidence="2 3">
    <name type="scientific">Gymnopilus junonius</name>
    <name type="common">Spectacular rustgill mushroom</name>
    <name type="synonym">Gymnopilus spectabilis subsp. junonius</name>
    <dbReference type="NCBI Taxonomy" id="109634"/>
    <lineage>
        <taxon>Eukaryota</taxon>
        <taxon>Fungi</taxon>
        <taxon>Dikarya</taxon>
        <taxon>Basidiomycota</taxon>
        <taxon>Agaricomycotina</taxon>
        <taxon>Agaricomycetes</taxon>
        <taxon>Agaricomycetidae</taxon>
        <taxon>Agaricales</taxon>
        <taxon>Agaricineae</taxon>
        <taxon>Hymenogastraceae</taxon>
        <taxon>Gymnopilus</taxon>
    </lineage>
</organism>
<sequence length="96" mass="11322">MTRASHYDILRYRTEEELRARYGARYRQRISGTQKNEMRRQQGVGLPWHGTERLGERKDVEEEKDLNEKKTIGMGMMTKEDEANTFGSPPPYSEKL</sequence>
<protein>
    <submittedName>
        <fullName evidence="2">Uncharacterized protein</fullName>
    </submittedName>
</protein>
<dbReference type="OrthoDB" id="5422905at2759"/>
<comment type="caution">
    <text evidence="2">The sequence shown here is derived from an EMBL/GenBank/DDBJ whole genome shotgun (WGS) entry which is preliminary data.</text>
</comment>
<evidence type="ECO:0000313" key="2">
    <source>
        <dbReference type="EMBL" id="KAF8907699.1"/>
    </source>
</evidence>
<dbReference type="AlphaFoldDB" id="A0A9P5NXD1"/>
<gene>
    <name evidence="2" type="ORF">CPB84DRAFT_1768576</name>
</gene>